<sequence>MSNETLYELAQKSKEDRAQIEKIVERFEPKIKSSLTLTSPPVREDLYQELRLKLIDIILNYDIDSTPGFWRLQKDLRKNEV</sequence>
<evidence type="ECO:0000313" key="2">
    <source>
        <dbReference type="EMBL" id="UOQ49412.1"/>
    </source>
</evidence>
<reference evidence="2 3" key="1">
    <citation type="submission" date="2022-04" db="EMBL/GenBank/DDBJ databases">
        <title>Gracilibacillus sp. isolated from saltern.</title>
        <authorList>
            <person name="Won M."/>
            <person name="Lee C.-M."/>
            <person name="Woen H.-Y."/>
            <person name="Kwon S.-W."/>
        </authorList>
    </citation>
    <scope>NUCLEOTIDE SEQUENCE [LARGE SCALE GENOMIC DNA]</scope>
    <source>
        <strain evidence="2 3">SSWR10-1</strain>
    </source>
</reference>
<keyword evidence="3" id="KW-1185">Reference proteome</keyword>
<dbReference type="RefSeq" id="WP_244721462.1">
    <property type="nucleotide sequence ID" value="NZ_CP095072.1"/>
</dbReference>
<dbReference type="EMBL" id="CP095072">
    <property type="protein sequence ID" value="UOQ49412.1"/>
    <property type="molecule type" value="Genomic_DNA"/>
</dbReference>
<organism evidence="2 3">
    <name type="scientific">Gracilibacillus caseinilyticus</name>
    <dbReference type="NCBI Taxonomy" id="2932256"/>
    <lineage>
        <taxon>Bacteria</taxon>
        <taxon>Bacillati</taxon>
        <taxon>Bacillota</taxon>
        <taxon>Bacilli</taxon>
        <taxon>Bacillales</taxon>
        <taxon>Bacillaceae</taxon>
        <taxon>Gracilibacillus</taxon>
    </lineage>
</organism>
<protein>
    <submittedName>
        <fullName evidence="2">Helix-turn-helix domain-containing protein</fullName>
    </submittedName>
</protein>
<dbReference type="InterPro" id="IPR024760">
    <property type="entry name" value="HTH_dom_conjug_TS-like"/>
</dbReference>
<proteinExistence type="predicted"/>
<evidence type="ECO:0000313" key="3">
    <source>
        <dbReference type="Proteomes" id="UP000831782"/>
    </source>
</evidence>
<dbReference type="Pfam" id="PF12645">
    <property type="entry name" value="HTH_16"/>
    <property type="match status" value="1"/>
</dbReference>
<evidence type="ECO:0000259" key="1">
    <source>
        <dbReference type="Pfam" id="PF12645"/>
    </source>
</evidence>
<feature type="domain" description="Helix-turn-helix conjugative transposon-like" evidence="1">
    <location>
        <begin position="13"/>
        <end position="62"/>
    </location>
</feature>
<name>A0ABY4EZY4_9BACI</name>
<accession>A0ABY4EZY4</accession>
<dbReference type="Proteomes" id="UP000831782">
    <property type="component" value="Chromosome"/>
</dbReference>
<gene>
    <name evidence="2" type="ORF">MUN88_04720</name>
</gene>